<dbReference type="Ensembl" id="ENSPEMT00000037458.1">
    <property type="protein sequence ID" value="ENSPEMP00000034369.1"/>
    <property type="gene ID" value="ENSPEMG00000031249.1"/>
</dbReference>
<keyword evidence="4" id="KW-1185">Reference proteome</keyword>
<accession>A0A8C8UER5</accession>
<feature type="domain" description="DUF4515" evidence="2">
    <location>
        <begin position="20"/>
        <end position="151"/>
    </location>
</feature>
<reference evidence="3 4" key="1">
    <citation type="submission" date="2018-10" db="EMBL/GenBank/DDBJ databases">
        <title>Improved assembly of the deer mouse Peromyscus maniculatus genome.</title>
        <authorList>
            <person name="Lassance J.-M."/>
            <person name="Hoekstra H.E."/>
        </authorList>
    </citation>
    <scope>NUCLEOTIDE SEQUENCE [LARGE SCALE GENOMIC DNA]</scope>
</reference>
<evidence type="ECO:0000256" key="1">
    <source>
        <dbReference type="SAM" id="MobiDB-lite"/>
    </source>
</evidence>
<protein>
    <recommendedName>
        <fullName evidence="2">DUF4515 domain-containing protein</fullName>
    </recommendedName>
</protein>
<evidence type="ECO:0000259" key="2">
    <source>
        <dbReference type="Pfam" id="PF14988"/>
    </source>
</evidence>
<reference evidence="3" key="3">
    <citation type="submission" date="2025-09" db="UniProtKB">
        <authorList>
            <consortium name="Ensembl"/>
        </authorList>
    </citation>
    <scope>IDENTIFICATION</scope>
</reference>
<sequence length="243" mass="28276">MTFPNKVNTREENPQNSPVESHEDLWKDIIIGDGNASPRRRPREVLQYSKLDVFEEHGLVGRKIQLKKKQLLQATLPVFRLEERHAEEIQTLKVKNKRARERGAWLQFLPDKSFLEQKQRELGPLLMGGMFSSLLDRRKTQALELSAEGHHLNSGPRAHRGDLQPLAPDDNNKEATRKLSKKEKRKLRMEWWDPTVWGGPVTLAEREQSPRKTCSEFQSNPKKLSFPIGRSYYRNLGFVPQEH</sequence>
<feature type="region of interest" description="Disordered" evidence="1">
    <location>
        <begin position="1"/>
        <end position="24"/>
    </location>
</feature>
<evidence type="ECO:0000313" key="4">
    <source>
        <dbReference type="Proteomes" id="UP000694547"/>
    </source>
</evidence>
<dbReference type="InterPro" id="IPR032777">
    <property type="entry name" value="DUF4515"/>
</dbReference>
<dbReference type="Pfam" id="PF14988">
    <property type="entry name" value="DUF4515"/>
    <property type="match status" value="1"/>
</dbReference>
<organism evidence="3 4">
    <name type="scientific">Peromyscus maniculatus bairdii</name>
    <name type="common">Prairie deer mouse</name>
    <dbReference type="NCBI Taxonomy" id="230844"/>
    <lineage>
        <taxon>Eukaryota</taxon>
        <taxon>Metazoa</taxon>
        <taxon>Chordata</taxon>
        <taxon>Craniata</taxon>
        <taxon>Vertebrata</taxon>
        <taxon>Euteleostomi</taxon>
        <taxon>Mammalia</taxon>
        <taxon>Eutheria</taxon>
        <taxon>Euarchontoglires</taxon>
        <taxon>Glires</taxon>
        <taxon>Rodentia</taxon>
        <taxon>Myomorpha</taxon>
        <taxon>Muroidea</taxon>
        <taxon>Cricetidae</taxon>
        <taxon>Neotominae</taxon>
        <taxon>Peromyscus</taxon>
    </lineage>
</organism>
<evidence type="ECO:0000313" key="3">
    <source>
        <dbReference type="Ensembl" id="ENSPEMP00000034369.1"/>
    </source>
</evidence>
<dbReference type="AlphaFoldDB" id="A0A8C8UER5"/>
<dbReference type="GeneTree" id="ENSGT00520000061577"/>
<dbReference type="Proteomes" id="UP000694547">
    <property type="component" value="Chromosome 2"/>
</dbReference>
<proteinExistence type="predicted"/>
<name>A0A8C8UER5_PERMB</name>
<reference evidence="3" key="2">
    <citation type="submission" date="2025-08" db="UniProtKB">
        <authorList>
            <consortium name="Ensembl"/>
        </authorList>
    </citation>
    <scope>IDENTIFICATION</scope>
</reference>
<feature type="region of interest" description="Disordered" evidence="1">
    <location>
        <begin position="149"/>
        <end position="182"/>
    </location>
</feature>